<accession>A0A0A9BNI8</accession>
<dbReference type="EMBL" id="GBRH01235100">
    <property type="protein sequence ID" value="JAD62795.1"/>
    <property type="molecule type" value="Transcribed_RNA"/>
</dbReference>
<sequence length="31" mass="3747">MSSLYWSFCMLFFLFPFCLATMSEQNRVPLH</sequence>
<keyword evidence="1" id="KW-0732">Signal</keyword>
<evidence type="ECO:0000256" key="1">
    <source>
        <dbReference type="SAM" id="SignalP"/>
    </source>
</evidence>
<dbReference type="AlphaFoldDB" id="A0A0A9BNI8"/>
<reference evidence="2" key="2">
    <citation type="journal article" date="2015" name="Data Brief">
        <title>Shoot transcriptome of the giant reed, Arundo donax.</title>
        <authorList>
            <person name="Barrero R.A."/>
            <person name="Guerrero F.D."/>
            <person name="Moolhuijzen P."/>
            <person name="Goolsby J.A."/>
            <person name="Tidwell J."/>
            <person name="Bellgard S.E."/>
            <person name="Bellgard M.I."/>
        </authorList>
    </citation>
    <scope>NUCLEOTIDE SEQUENCE</scope>
    <source>
        <tissue evidence="2">Shoot tissue taken approximately 20 cm above the soil surface</tissue>
    </source>
</reference>
<reference evidence="2" key="1">
    <citation type="submission" date="2014-09" db="EMBL/GenBank/DDBJ databases">
        <authorList>
            <person name="Magalhaes I.L.F."/>
            <person name="Oliveira U."/>
            <person name="Santos F.R."/>
            <person name="Vidigal T.H.D.A."/>
            <person name="Brescovit A.D."/>
            <person name="Santos A.J."/>
        </authorList>
    </citation>
    <scope>NUCLEOTIDE SEQUENCE</scope>
    <source>
        <tissue evidence="2">Shoot tissue taken approximately 20 cm above the soil surface</tissue>
    </source>
</reference>
<organism evidence="2">
    <name type="scientific">Arundo donax</name>
    <name type="common">Giant reed</name>
    <name type="synonym">Donax arundinaceus</name>
    <dbReference type="NCBI Taxonomy" id="35708"/>
    <lineage>
        <taxon>Eukaryota</taxon>
        <taxon>Viridiplantae</taxon>
        <taxon>Streptophyta</taxon>
        <taxon>Embryophyta</taxon>
        <taxon>Tracheophyta</taxon>
        <taxon>Spermatophyta</taxon>
        <taxon>Magnoliopsida</taxon>
        <taxon>Liliopsida</taxon>
        <taxon>Poales</taxon>
        <taxon>Poaceae</taxon>
        <taxon>PACMAD clade</taxon>
        <taxon>Arundinoideae</taxon>
        <taxon>Arundineae</taxon>
        <taxon>Arundo</taxon>
    </lineage>
</organism>
<protein>
    <submittedName>
        <fullName evidence="2">Uncharacterized protein</fullName>
    </submittedName>
</protein>
<name>A0A0A9BNI8_ARUDO</name>
<evidence type="ECO:0000313" key="2">
    <source>
        <dbReference type="EMBL" id="JAD62795.1"/>
    </source>
</evidence>
<feature type="chain" id="PRO_5002042944" evidence="1">
    <location>
        <begin position="21"/>
        <end position="31"/>
    </location>
</feature>
<proteinExistence type="predicted"/>
<feature type="signal peptide" evidence="1">
    <location>
        <begin position="1"/>
        <end position="20"/>
    </location>
</feature>